<dbReference type="GeneID" id="93773474"/>
<reference evidence="2 5" key="2">
    <citation type="submission" date="2021-03" db="EMBL/GenBank/DDBJ databases">
        <title>Whole genome shotgun sequence of Salinispora arenicola NBRC 105043.</title>
        <authorList>
            <person name="Komaki H."/>
            <person name="Tamura T."/>
        </authorList>
    </citation>
    <scope>NUCLEOTIDE SEQUENCE [LARGE SCALE GENOMIC DNA]</scope>
    <source>
        <strain evidence="2 5">NBRC 105043</strain>
    </source>
</reference>
<dbReference type="Pfam" id="PF08818">
    <property type="entry name" value="DUF1801"/>
    <property type="match status" value="1"/>
</dbReference>
<sequence>MANVVDKYLADLPAEQRAALQRLRDTIRSAAPQAEETIRSGVPAFRINNRPLVSIGAASNHLSLYIMYGDVLRTHADDLHEYDTSNTVVRYQPDKPLPDRLVTKLVKARLAEITD</sequence>
<dbReference type="EMBL" id="VFOL01000001">
    <property type="protein sequence ID" value="TQL39099.1"/>
    <property type="molecule type" value="Genomic_DNA"/>
</dbReference>
<evidence type="ECO:0000313" key="4">
    <source>
        <dbReference type="Proteomes" id="UP000315983"/>
    </source>
</evidence>
<protein>
    <submittedName>
        <fullName evidence="3">Uncharacterized protein YdhG (YjbR/CyaY superfamily)</fullName>
    </submittedName>
</protein>
<dbReference type="EMBL" id="BOQM01000054">
    <property type="protein sequence ID" value="GIM88006.1"/>
    <property type="molecule type" value="Genomic_DNA"/>
</dbReference>
<accession>A0A542XTD0</accession>
<dbReference type="Proteomes" id="UP000677457">
    <property type="component" value="Unassembled WGS sequence"/>
</dbReference>
<name>A0A542XTD0_SALAC</name>
<dbReference type="RefSeq" id="WP_018801523.1">
    <property type="nucleotide sequence ID" value="NZ_BOQM01000054.1"/>
</dbReference>
<dbReference type="InterPro" id="IPR014922">
    <property type="entry name" value="YdhG-like"/>
</dbReference>
<evidence type="ECO:0000313" key="5">
    <source>
        <dbReference type="Proteomes" id="UP000677457"/>
    </source>
</evidence>
<feature type="domain" description="YdhG-like" evidence="1">
    <location>
        <begin position="16"/>
        <end position="109"/>
    </location>
</feature>
<evidence type="ECO:0000313" key="2">
    <source>
        <dbReference type="EMBL" id="GIM88006.1"/>
    </source>
</evidence>
<evidence type="ECO:0000259" key="1">
    <source>
        <dbReference type="Pfam" id="PF08818"/>
    </source>
</evidence>
<dbReference type="AlphaFoldDB" id="A0A542XTD0"/>
<dbReference type="Gene3D" id="3.90.1150.200">
    <property type="match status" value="1"/>
</dbReference>
<dbReference type="SUPFAM" id="SSF159888">
    <property type="entry name" value="YdhG-like"/>
    <property type="match status" value="1"/>
</dbReference>
<reference evidence="3 4" key="1">
    <citation type="submission" date="2019-06" db="EMBL/GenBank/DDBJ databases">
        <title>Sequencing the genomes of 1000 actinobacteria strains.</title>
        <authorList>
            <person name="Klenk H.-P."/>
        </authorList>
    </citation>
    <scope>NUCLEOTIDE SEQUENCE [LARGE SCALE GENOMIC DNA]</scope>
    <source>
        <strain evidence="3 4">DSM 44819</strain>
    </source>
</reference>
<dbReference type="Proteomes" id="UP000315983">
    <property type="component" value="Unassembled WGS sequence"/>
</dbReference>
<keyword evidence="5" id="KW-1185">Reference proteome</keyword>
<organism evidence="3 4">
    <name type="scientific">Salinispora arenicola</name>
    <dbReference type="NCBI Taxonomy" id="168697"/>
    <lineage>
        <taxon>Bacteria</taxon>
        <taxon>Bacillati</taxon>
        <taxon>Actinomycetota</taxon>
        <taxon>Actinomycetes</taxon>
        <taxon>Micromonosporales</taxon>
        <taxon>Micromonosporaceae</taxon>
        <taxon>Salinispora</taxon>
    </lineage>
</organism>
<comment type="caution">
    <text evidence="3">The sequence shown here is derived from an EMBL/GenBank/DDBJ whole genome shotgun (WGS) entry which is preliminary data.</text>
</comment>
<proteinExistence type="predicted"/>
<gene>
    <name evidence="3" type="ORF">FB564_4321</name>
    <name evidence="2" type="ORF">Sar04_47420</name>
</gene>
<evidence type="ECO:0000313" key="3">
    <source>
        <dbReference type="EMBL" id="TQL39099.1"/>
    </source>
</evidence>